<gene>
    <name evidence="2" type="ORF">Bathy03g01080</name>
</gene>
<evidence type="ECO:0000256" key="1">
    <source>
        <dbReference type="SAM" id="MobiDB-lite"/>
    </source>
</evidence>
<dbReference type="Proteomes" id="UP000198341">
    <property type="component" value="Chromosome 3"/>
</dbReference>
<proteinExistence type="predicted"/>
<feature type="region of interest" description="Disordered" evidence="1">
    <location>
        <begin position="252"/>
        <end position="281"/>
    </location>
</feature>
<organism evidence="2 3">
    <name type="scientific">Bathycoccus prasinos</name>
    <dbReference type="NCBI Taxonomy" id="41875"/>
    <lineage>
        <taxon>Eukaryota</taxon>
        <taxon>Viridiplantae</taxon>
        <taxon>Chlorophyta</taxon>
        <taxon>Mamiellophyceae</taxon>
        <taxon>Mamiellales</taxon>
        <taxon>Bathycoccaceae</taxon>
        <taxon>Bathycoccus</taxon>
    </lineage>
</organism>
<dbReference type="EMBL" id="FO082276">
    <property type="protein sequence ID" value="CCO15363.1"/>
    <property type="molecule type" value="Genomic_DNA"/>
</dbReference>
<feature type="compositionally biased region" description="Acidic residues" evidence="1">
    <location>
        <begin position="503"/>
        <end position="521"/>
    </location>
</feature>
<sequence length="541" mass="59450">MASGNNNKINNVKSDVFLVNFDEEELMHLQDLLKEMKEEYGLERDVNAVIVNESNWFLTVDGAETNEATSTTTTVKPPYPESCRCVLLNGDNAKRLMPELKEAMIDMGFQPSIFGTFTEKNNDKSIANCARQVISAHERYWKLRGTEDDLIDGSDDDSTDDLISTSWPDGEDGISIFNPGSVSIAMSLALDRADVGSSTSVGGIRSDASKIVVLDNVVCDPLRRDLLKEMCGNQETNGFDAWIDSEPPEGLWSRDTYDTLDTGSPSTSGSSLESAEAKNTSSWGLTEDQLAKVARSSAVKTLRARIQRLYPEYEVLPMSADSLEPEGIPGSWGGLRIKTAVGNAAVNGEDFSWHLDMDPSSVDPTSPWAERFGLYVNRERNKPLFVSALVYLNPNVWPASYDAETMFLDPGTGTGVFVRPQPGRLVLMDQDVVHRVSAPSKAAGVPRYSLVLKLVFHPKVTIPTSTNTDAAGNDKDDFNDLDGITRKEWGEPVLFGSAAGFDLDADDCSSSDEDDYEDEFGDDCDPYEEDCEGNENFYKSV</sequence>
<reference evidence="2 3" key="1">
    <citation type="submission" date="2011-10" db="EMBL/GenBank/DDBJ databases">
        <authorList>
            <person name="Genoscope - CEA"/>
        </authorList>
    </citation>
    <scope>NUCLEOTIDE SEQUENCE [LARGE SCALE GENOMIC DNA]</scope>
    <source>
        <strain evidence="2 3">RCC 1105</strain>
    </source>
</reference>
<feature type="compositionally biased region" description="Low complexity" evidence="1">
    <location>
        <begin position="259"/>
        <end position="274"/>
    </location>
</feature>
<accession>K8F1F4</accession>
<dbReference type="PANTHER" id="PTHR35169:SF1">
    <property type="entry name" value="PROLYL 4-HYDROXYLASE ALPHA SUBUNIT FE(2+) 2OG DIOXYGENASE DOMAIN-CONTAINING PROTEIN"/>
    <property type="match status" value="1"/>
</dbReference>
<evidence type="ECO:0000313" key="2">
    <source>
        <dbReference type="EMBL" id="CCO15363.1"/>
    </source>
</evidence>
<dbReference type="AlphaFoldDB" id="K8F1F4"/>
<dbReference type="PANTHER" id="PTHR35169">
    <property type="entry name" value="FE2OG DIOXYGENASE DOMAIN-CONTAINING PROTEIN"/>
    <property type="match status" value="1"/>
</dbReference>
<keyword evidence="3" id="KW-1185">Reference proteome</keyword>
<dbReference type="RefSeq" id="XP_007513926.1">
    <property type="nucleotide sequence ID" value="XM_007513864.1"/>
</dbReference>
<dbReference type="eggNOG" id="ENOG502S2WS">
    <property type="taxonomic scope" value="Eukaryota"/>
</dbReference>
<dbReference type="STRING" id="41875.K8F1F4"/>
<dbReference type="Gene3D" id="2.60.120.620">
    <property type="entry name" value="q2cbj1_9rhob like domain"/>
    <property type="match status" value="1"/>
</dbReference>
<dbReference type="GeneID" id="19016646"/>
<protein>
    <recommendedName>
        <fullName evidence="4">Fe2OG dioxygenase domain-containing protein</fullName>
    </recommendedName>
</protein>
<evidence type="ECO:0000313" key="3">
    <source>
        <dbReference type="Proteomes" id="UP000198341"/>
    </source>
</evidence>
<name>K8F1F4_9CHLO</name>
<feature type="region of interest" description="Disordered" evidence="1">
    <location>
        <begin position="499"/>
        <end position="521"/>
    </location>
</feature>
<evidence type="ECO:0008006" key="4">
    <source>
        <dbReference type="Google" id="ProtNLM"/>
    </source>
</evidence>
<dbReference type="KEGG" id="bpg:Bathy03g01080"/>
<dbReference type="OrthoDB" id="5952526at2759"/>